<dbReference type="EMBL" id="CP120943">
    <property type="protein sequence ID" value="WFG00178.1"/>
    <property type="molecule type" value="Genomic_DNA"/>
</dbReference>
<accession>A0AAJ6CS51</accession>
<geneLocation type="plasmid" evidence="1 2">
    <name>pAC1520</name>
</geneLocation>
<sequence length="128" mass="14769">MIKILSPEHFDDSDMESAIPMEIEEVVQQDAKVLVVQTNLPAESFFDMSFMKFLLTLIEGQVVFEKQPERLLFYSVVTQSWYSFHLSEQHGIDACRRHYKVVPNNVCVAVDLALNCNTHTPDPMTYLQ</sequence>
<evidence type="ECO:0000313" key="2">
    <source>
        <dbReference type="Proteomes" id="UP001218423"/>
    </source>
</evidence>
<gene>
    <name evidence="1" type="ORF">P5S46_22035</name>
</gene>
<protein>
    <submittedName>
        <fullName evidence="1">Uncharacterized protein</fullName>
    </submittedName>
</protein>
<reference evidence="1" key="1">
    <citation type="submission" date="2023-03" db="EMBL/GenBank/DDBJ databases">
        <title>Aeromonas caviae strain AC1520.</title>
        <authorList>
            <person name="Xie T."/>
            <person name="Zhang Q."/>
            <person name="Deng J."/>
            <person name="Li X."/>
        </authorList>
    </citation>
    <scope>NUCLEOTIDE SEQUENCE</scope>
    <source>
        <strain evidence="1">AC1520</strain>
        <plasmid evidence="1">pAC1520</plasmid>
    </source>
</reference>
<dbReference type="Proteomes" id="UP001218423">
    <property type="component" value="Plasmid pAC1520"/>
</dbReference>
<evidence type="ECO:0000313" key="1">
    <source>
        <dbReference type="EMBL" id="WFG00178.1"/>
    </source>
</evidence>
<name>A0AAJ6CS51_AERCA</name>
<keyword evidence="1" id="KW-0614">Plasmid</keyword>
<organism evidence="1 2">
    <name type="scientific">Aeromonas caviae</name>
    <name type="common">Aeromonas punctata</name>
    <dbReference type="NCBI Taxonomy" id="648"/>
    <lineage>
        <taxon>Bacteria</taxon>
        <taxon>Pseudomonadati</taxon>
        <taxon>Pseudomonadota</taxon>
        <taxon>Gammaproteobacteria</taxon>
        <taxon>Aeromonadales</taxon>
        <taxon>Aeromonadaceae</taxon>
        <taxon>Aeromonas</taxon>
    </lineage>
</organism>
<dbReference type="RefSeq" id="WP_128341350.1">
    <property type="nucleotide sequence ID" value="NZ_CAWOMG010000111.1"/>
</dbReference>
<dbReference type="AlphaFoldDB" id="A0AAJ6CS51"/>
<proteinExistence type="predicted"/>